<dbReference type="AlphaFoldDB" id="A0A5J6N4W0"/>
<keyword evidence="1" id="KW-0812">Transmembrane</keyword>
<reference evidence="2 3" key="1">
    <citation type="submission" date="2019-08" db="EMBL/GenBank/DDBJ databases">
        <title>Hyperibacter terrae gen. nov., sp. nov. and Hyperibacter viscosus sp. nov., two new members in the family Rhodospirillaceae isolated from the rhizosphere of Hypericum perforatum.</title>
        <authorList>
            <person name="Noviana Z."/>
        </authorList>
    </citation>
    <scope>NUCLEOTIDE SEQUENCE [LARGE SCALE GENOMIC DNA]</scope>
    <source>
        <strain evidence="2 3">R5959</strain>
    </source>
</reference>
<dbReference type="EMBL" id="CP042582">
    <property type="protein sequence ID" value="QEX24474.1"/>
    <property type="molecule type" value="Genomic_DNA"/>
</dbReference>
<keyword evidence="3" id="KW-1185">Reference proteome</keyword>
<sequence length="275" mass="29246">MGGSMPNETETAPAKLPVFRTIEDAFRALRPGWRRLILLILVILAIEIALDLLGAAGAPGPAPDAETAATPGMGIVLLRLVRLLVELLLSVNLLLLVARLVLFAEIPPLGGLFRWGPRQWRLLGLLLLIALVAGMPAIVGGFLSPFLGAFLASPEAVIAFLALYGLCWVWAAGWLASIVPIVASDGPAGVLDRAWRVAEGNRFRLMGIPLCILFGCMIAVGSAEIVTAFFNTELLPFRIPGAVFTTLLLEIVYVAYAAIGAAAYRRMTGAAPEQV</sequence>
<proteinExistence type="predicted"/>
<dbReference type="KEGG" id="hadh:FRZ61_44150"/>
<keyword evidence="1" id="KW-0472">Membrane</keyword>
<dbReference type="Proteomes" id="UP000325797">
    <property type="component" value="Chromosome"/>
</dbReference>
<gene>
    <name evidence="2" type="ORF">FRZ61_44150</name>
</gene>
<evidence type="ECO:0000256" key="1">
    <source>
        <dbReference type="SAM" id="Phobius"/>
    </source>
</evidence>
<feature type="transmembrane region" description="Helical" evidence="1">
    <location>
        <begin position="203"/>
        <end position="230"/>
    </location>
</feature>
<organism evidence="2 3">
    <name type="scientific">Hypericibacter adhaerens</name>
    <dbReference type="NCBI Taxonomy" id="2602016"/>
    <lineage>
        <taxon>Bacteria</taxon>
        <taxon>Pseudomonadati</taxon>
        <taxon>Pseudomonadota</taxon>
        <taxon>Alphaproteobacteria</taxon>
        <taxon>Rhodospirillales</taxon>
        <taxon>Dongiaceae</taxon>
        <taxon>Hypericibacter</taxon>
    </lineage>
</organism>
<accession>A0A5J6N4W0</accession>
<feature type="transmembrane region" description="Helical" evidence="1">
    <location>
        <begin position="36"/>
        <end position="56"/>
    </location>
</feature>
<feature type="transmembrane region" description="Helical" evidence="1">
    <location>
        <begin position="122"/>
        <end position="144"/>
    </location>
</feature>
<feature type="transmembrane region" description="Helical" evidence="1">
    <location>
        <begin position="76"/>
        <end position="102"/>
    </location>
</feature>
<protein>
    <submittedName>
        <fullName evidence="2">Uncharacterized protein</fullName>
    </submittedName>
</protein>
<feature type="transmembrane region" description="Helical" evidence="1">
    <location>
        <begin position="242"/>
        <end position="264"/>
    </location>
</feature>
<name>A0A5J6N4W0_9PROT</name>
<evidence type="ECO:0000313" key="3">
    <source>
        <dbReference type="Proteomes" id="UP000325797"/>
    </source>
</evidence>
<keyword evidence="1" id="KW-1133">Transmembrane helix</keyword>
<feature type="transmembrane region" description="Helical" evidence="1">
    <location>
        <begin position="156"/>
        <end position="182"/>
    </location>
</feature>
<evidence type="ECO:0000313" key="2">
    <source>
        <dbReference type="EMBL" id="QEX24474.1"/>
    </source>
</evidence>